<feature type="region of interest" description="Disordered" evidence="2">
    <location>
        <begin position="118"/>
        <end position="143"/>
    </location>
</feature>
<dbReference type="EMBL" id="CDMC01000005">
    <property type="protein sequence ID" value="CEL05305.1"/>
    <property type="molecule type" value="Genomic_DNA"/>
</dbReference>
<dbReference type="InterPro" id="IPR018466">
    <property type="entry name" value="Kre9/Knh1-like_N"/>
</dbReference>
<evidence type="ECO:0000313" key="6">
    <source>
        <dbReference type="Proteomes" id="UP000054771"/>
    </source>
</evidence>
<dbReference type="Proteomes" id="UP000054771">
    <property type="component" value="Unassembled WGS sequence"/>
</dbReference>
<dbReference type="OrthoDB" id="5316007at2759"/>
<accession>A0A0U5C934</accession>
<dbReference type="AlphaFoldDB" id="A0A0U5C934"/>
<keyword evidence="6" id="KW-1185">Reference proteome</keyword>
<evidence type="ECO:0000256" key="2">
    <source>
        <dbReference type="SAM" id="MobiDB-lite"/>
    </source>
</evidence>
<proteinExistence type="predicted"/>
<dbReference type="PANTHER" id="PTHR35185">
    <property type="entry name" value="SERINE/THREONINE-RICH PROTEIN ADG2-RELATED"/>
    <property type="match status" value="1"/>
</dbReference>
<feature type="signal peptide" evidence="3">
    <location>
        <begin position="1"/>
        <end position="16"/>
    </location>
</feature>
<evidence type="ECO:0000313" key="5">
    <source>
        <dbReference type="EMBL" id="CEL05305.1"/>
    </source>
</evidence>
<feature type="chain" id="PRO_5006855630" description="Yeast cell wall synthesis Kre9/Knh1-like N-terminal domain-containing protein" evidence="3">
    <location>
        <begin position="17"/>
        <end position="166"/>
    </location>
</feature>
<name>A0A0U5C934_ASPCI</name>
<dbReference type="Pfam" id="PF10342">
    <property type="entry name" value="Kre9_KNH"/>
    <property type="match status" value="1"/>
</dbReference>
<dbReference type="InterPro" id="IPR052479">
    <property type="entry name" value="GPI-anchor_Adhesion_Reg"/>
</dbReference>
<dbReference type="PANTHER" id="PTHR35185:SF1">
    <property type="entry name" value="UPF0619 GPI-ANCHORED MEMBRANE PROTEIN C1322.10"/>
    <property type="match status" value="1"/>
</dbReference>
<reference evidence="6" key="1">
    <citation type="journal article" date="2016" name="Genome Announc.">
        <title>Draft genome sequences of fungus Aspergillus calidoustus.</title>
        <authorList>
            <person name="Horn F."/>
            <person name="Linde J."/>
            <person name="Mattern D.J."/>
            <person name="Walther G."/>
            <person name="Guthke R."/>
            <person name="Scherlach K."/>
            <person name="Martin K."/>
            <person name="Brakhage A.A."/>
            <person name="Petzke L."/>
            <person name="Valiante V."/>
        </authorList>
    </citation>
    <scope>NUCLEOTIDE SEQUENCE [LARGE SCALE GENOMIC DNA]</scope>
    <source>
        <strain evidence="6">SF006504</strain>
    </source>
</reference>
<evidence type="ECO:0000259" key="4">
    <source>
        <dbReference type="Pfam" id="PF10342"/>
    </source>
</evidence>
<evidence type="ECO:0000256" key="3">
    <source>
        <dbReference type="SAM" id="SignalP"/>
    </source>
</evidence>
<sequence>MRVFALLVAFAVSALSLTITSPSANDKVDFSKPYTIKWTTVPSDPQNFTITLVNANGRNVSKDLTTRAESDKNEYRVERVWDIPVANNYQINFRSTARENMGILAQSPMFNVTRVADGPEETQTSTATATATESESTPTETNAAGKVVYGAPGAVAGVMGLLALAL</sequence>
<feature type="domain" description="Yeast cell wall synthesis Kre9/Knh1-like N-terminal" evidence="4">
    <location>
        <begin position="21"/>
        <end position="112"/>
    </location>
</feature>
<organism evidence="5 6">
    <name type="scientific">Aspergillus calidoustus</name>
    <dbReference type="NCBI Taxonomy" id="454130"/>
    <lineage>
        <taxon>Eukaryota</taxon>
        <taxon>Fungi</taxon>
        <taxon>Dikarya</taxon>
        <taxon>Ascomycota</taxon>
        <taxon>Pezizomycotina</taxon>
        <taxon>Eurotiomycetes</taxon>
        <taxon>Eurotiomycetidae</taxon>
        <taxon>Eurotiales</taxon>
        <taxon>Aspergillaceae</taxon>
        <taxon>Aspergillus</taxon>
        <taxon>Aspergillus subgen. Nidulantes</taxon>
    </lineage>
</organism>
<protein>
    <recommendedName>
        <fullName evidence="4">Yeast cell wall synthesis Kre9/Knh1-like N-terminal domain-containing protein</fullName>
    </recommendedName>
</protein>
<keyword evidence="1 3" id="KW-0732">Signal</keyword>
<dbReference type="OMA" id="DQVDMSK"/>
<gene>
    <name evidence="5" type="ORF">ASPCAL06423</name>
</gene>
<feature type="compositionally biased region" description="Low complexity" evidence="2">
    <location>
        <begin position="121"/>
        <end position="143"/>
    </location>
</feature>
<dbReference type="STRING" id="454130.A0A0U5C934"/>
<evidence type="ECO:0000256" key="1">
    <source>
        <dbReference type="ARBA" id="ARBA00022729"/>
    </source>
</evidence>